<dbReference type="InterPro" id="IPR003660">
    <property type="entry name" value="HAMP_dom"/>
</dbReference>
<evidence type="ECO:0000259" key="6">
    <source>
        <dbReference type="PROSITE" id="PS50111"/>
    </source>
</evidence>
<dbReference type="Gene3D" id="1.10.287.950">
    <property type="entry name" value="Methyl-accepting chemotaxis protein"/>
    <property type="match status" value="1"/>
</dbReference>
<dbReference type="Pfam" id="PF00672">
    <property type="entry name" value="HAMP"/>
    <property type="match status" value="1"/>
</dbReference>
<dbReference type="PANTHER" id="PTHR43531">
    <property type="entry name" value="PROTEIN ICFG"/>
    <property type="match status" value="1"/>
</dbReference>
<dbReference type="SUPFAM" id="SSF58104">
    <property type="entry name" value="Methyl-accepting chemotaxis protein (MCP) signaling domain"/>
    <property type="match status" value="1"/>
</dbReference>
<dbReference type="PROSITE" id="PS50111">
    <property type="entry name" value="CHEMOTAXIS_TRANSDUC_2"/>
    <property type="match status" value="1"/>
</dbReference>
<feature type="transmembrane region" description="Helical" evidence="5">
    <location>
        <begin position="190"/>
        <end position="210"/>
    </location>
</feature>
<dbReference type="InterPro" id="IPR051310">
    <property type="entry name" value="MCP_chemotaxis"/>
</dbReference>
<evidence type="ECO:0000313" key="9">
    <source>
        <dbReference type="Proteomes" id="UP000443353"/>
    </source>
</evidence>
<dbReference type="SMART" id="SM00304">
    <property type="entry name" value="HAMP"/>
    <property type="match status" value="1"/>
</dbReference>
<keyword evidence="2" id="KW-0488">Methylation</keyword>
<sequence>MRLAQLSTGTKIIGAFAVVSLAIVIISLVALWRMHAADAITNDLVNNKLARQQLTAELLGVTRLNGVRAVAIARSDSLEAGDYFQSMLQQGEKNAAALEAKLGALPAVPDERALIDAVAQRKAAYVYVRKQVFQAKDFGKTQEVEQLASGELATTFDAYTQALDALLAWQTREAHALAATSAQAFALSRVLLPAFGLAALLVGCAAGWLLTRSIVTPLQDAVVLAERVATGDLSATIEHARGDEIGRLFDALNHMTDGVSATVVKVLDSARMIDGASAEIAAGNSDLSHRTEAQARSLHATVQAMADLTEAVEQNHVNAHDANGLALAASGVAKDGAGAVGQMVERMETIRQSAARIGDITAMIDGIAFQTNILALNAAVEAARAGEQGRGFAVVAGEVRNLAQHSASAAKEIKNLIGESTLAIASGAGIASAAGDTMREILDRVQQVADLLHAIDGASSEQAAGIARVRGVIAEMDEATQQNAAMVEQAAAAAATMRAQAEELTDVVSTFRVRGNEVARHVFVDESEDERGLALPVPAYA</sequence>
<dbReference type="Proteomes" id="UP000443353">
    <property type="component" value="Unassembled WGS sequence"/>
</dbReference>
<evidence type="ECO:0000256" key="3">
    <source>
        <dbReference type="ARBA" id="ARBA00029447"/>
    </source>
</evidence>
<evidence type="ECO:0000313" key="8">
    <source>
        <dbReference type="EMBL" id="MVW60181.1"/>
    </source>
</evidence>
<dbReference type="CDD" id="cd06225">
    <property type="entry name" value="HAMP"/>
    <property type="match status" value="1"/>
</dbReference>
<protein>
    <submittedName>
        <fullName evidence="8">HAMP domain-containing protein</fullName>
    </submittedName>
</protein>
<dbReference type="EMBL" id="WSES01000003">
    <property type="protein sequence ID" value="MVW60181.1"/>
    <property type="molecule type" value="Genomic_DNA"/>
</dbReference>
<dbReference type="GO" id="GO:0004888">
    <property type="term" value="F:transmembrane signaling receptor activity"/>
    <property type="evidence" value="ECO:0007669"/>
    <property type="project" value="TreeGrafter"/>
</dbReference>
<organism evidence="8 9">
    <name type="scientific">Massilia cellulosiltytica</name>
    <dbReference type="NCBI Taxonomy" id="2683234"/>
    <lineage>
        <taxon>Bacteria</taxon>
        <taxon>Pseudomonadati</taxon>
        <taxon>Pseudomonadota</taxon>
        <taxon>Betaproteobacteria</taxon>
        <taxon>Burkholderiales</taxon>
        <taxon>Oxalobacteraceae</taxon>
        <taxon>Telluria group</taxon>
        <taxon>Massilia</taxon>
    </lineage>
</organism>
<dbReference type="FunFam" id="1.10.287.950:FF:000001">
    <property type="entry name" value="Methyl-accepting chemotaxis sensory transducer"/>
    <property type="match status" value="1"/>
</dbReference>
<evidence type="ECO:0000256" key="5">
    <source>
        <dbReference type="SAM" id="Phobius"/>
    </source>
</evidence>
<dbReference type="Pfam" id="PF12729">
    <property type="entry name" value="4HB_MCP_1"/>
    <property type="match status" value="1"/>
</dbReference>
<dbReference type="Pfam" id="PF00015">
    <property type="entry name" value="MCPsignal"/>
    <property type="match status" value="1"/>
</dbReference>
<dbReference type="PANTHER" id="PTHR43531:SF14">
    <property type="entry name" value="METHYL-ACCEPTING CHEMOTAXIS PROTEIN I-RELATED"/>
    <property type="match status" value="1"/>
</dbReference>
<name>A0A7X3K7Q6_9BURK</name>
<dbReference type="CDD" id="cd19411">
    <property type="entry name" value="MCP2201-like_sensor"/>
    <property type="match status" value="1"/>
</dbReference>
<keyword evidence="5" id="KW-0812">Transmembrane</keyword>
<dbReference type="InterPro" id="IPR004089">
    <property type="entry name" value="MCPsignal_dom"/>
</dbReference>
<feature type="domain" description="HAMP" evidence="7">
    <location>
        <begin position="212"/>
        <end position="264"/>
    </location>
</feature>
<evidence type="ECO:0000256" key="2">
    <source>
        <dbReference type="ARBA" id="ARBA00022481"/>
    </source>
</evidence>
<proteinExistence type="inferred from homology"/>
<evidence type="ECO:0000256" key="4">
    <source>
        <dbReference type="PROSITE-ProRule" id="PRU00284"/>
    </source>
</evidence>
<dbReference type="GO" id="GO:0007165">
    <property type="term" value="P:signal transduction"/>
    <property type="evidence" value="ECO:0007669"/>
    <property type="project" value="UniProtKB-KW"/>
</dbReference>
<comment type="caution">
    <text evidence="8">The sequence shown here is derived from an EMBL/GenBank/DDBJ whole genome shotgun (WGS) entry which is preliminary data.</text>
</comment>
<reference evidence="8 9" key="1">
    <citation type="submission" date="2019-12" db="EMBL/GenBank/DDBJ databases">
        <authorList>
            <person name="Li C."/>
            <person name="Zhao J."/>
        </authorList>
    </citation>
    <scope>NUCLEOTIDE SEQUENCE [LARGE SCALE GENOMIC DNA]</scope>
    <source>
        <strain evidence="8 9">NEAU-DD11</strain>
    </source>
</reference>
<evidence type="ECO:0000256" key="1">
    <source>
        <dbReference type="ARBA" id="ARBA00004370"/>
    </source>
</evidence>
<dbReference type="InterPro" id="IPR024478">
    <property type="entry name" value="HlyB_4HB_MCP"/>
</dbReference>
<feature type="domain" description="Methyl-accepting transducer" evidence="6">
    <location>
        <begin position="269"/>
        <end position="498"/>
    </location>
</feature>
<keyword evidence="4" id="KW-0807">Transducer</keyword>
<evidence type="ECO:0000259" key="7">
    <source>
        <dbReference type="PROSITE" id="PS50885"/>
    </source>
</evidence>
<comment type="subcellular location">
    <subcellularLocation>
        <location evidence="1">Membrane</location>
    </subcellularLocation>
</comment>
<accession>A0A7X3K7Q6</accession>
<dbReference type="SMART" id="SM00283">
    <property type="entry name" value="MA"/>
    <property type="match status" value="1"/>
</dbReference>
<keyword evidence="9" id="KW-1185">Reference proteome</keyword>
<gene>
    <name evidence="8" type="ORF">GPY61_09570</name>
</gene>
<dbReference type="PROSITE" id="PS50885">
    <property type="entry name" value="HAMP"/>
    <property type="match status" value="1"/>
</dbReference>
<dbReference type="GO" id="GO:0006935">
    <property type="term" value="P:chemotaxis"/>
    <property type="evidence" value="ECO:0007669"/>
    <property type="project" value="TreeGrafter"/>
</dbReference>
<dbReference type="InterPro" id="IPR047347">
    <property type="entry name" value="YvaQ-like_sensor"/>
</dbReference>
<feature type="transmembrane region" description="Helical" evidence="5">
    <location>
        <begin position="12"/>
        <end position="32"/>
    </location>
</feature>
<dbReference type="AlphaFoldDB" id="A0A7X3K7Q6"/>
<dbReference type="RefSeq" id="WP_160408378.1">
    <property type="nucleotide sequence ID" value="NZ_WSES01000003.1"/>
</dbReference>
<dbReference type="GO" id="GO:0005886">
    <property type="term" value="C:plasma membrane"/>
    <property type="evidence" value="ECO:0007669"/>
    <property type="project" value="TreeGrafter"/>
</dbReference>
<keyword evidence="5" id="KW-0472">Membrane</keyword>
<comment type="similarity">
    <text evidence="3">Belongs to the methyl-accepting chemotaxis (MCP) protein family.</text>
</comment>
<keyword evidence="5" id="KW-1133">Transmembrane helix</keyword>